<feature type="domain" description="AB hydrolase-1" evidence="4">
    <location>
        <begin position="170"/>
        <end position="332"/>
    </location>
</feature>
<dbReference type="InterPro" id="IPR029058">
    <property type="entry name" value="AB_hydrolase_fold"/>
</dbReference>
<keyword evidence="3" id="KW-0812">Transmembrane</keyword>
<dbReference type="GO" id="GO:0072330">
    <property type="term" value="P:monocarboxylic acid biosynthetic process"/>
    <property type="evidence" value="ECO:0007669"/>
    <property type="project" value="UniProtKB-ARBA"/>
</dbReference>
<evidence type="ECO:0000259" key="5">
    <source>
        <dbReference type="Pfam" id="PF08386"/>
    </source>
</evidence>
<dbReference type="Gene3D" id="3.40.50.1820">
    <property type="entry name" value="alpha/beta hydrolase"/>
    <property type="match status" value="1"/>
</dbReference>
<dbReference type="InterPro" id="IPR051601">
    <property type="entry name" value="Serine_prot/Carboxylest_S33"/>
</dbReference>
<dbReference type="GO" id="GO:0016787">
    <property type="term" value="F:hydrolase activity"/>
    <property type="evidence" value="ECO:0007669"/>
    <property type="project" value="UniProtKB-KW"/>
</dbReference>
<dbReference type="Pfam" id="PF08386">
    <property type="entry name" value="Abhydrolase_4"/>
    <property type="match status" value="1"/>
</dbReference>
<evidence type="ECO:0000313" key="7">
    <source>
        <dbReference type="Proteomes" id="UP000191285"/>
    </source>
</evidence>
<dbReference type="SUPFAM" id="SSF53474">
    <property type="entry name" value="alpha/beta-Hydrolases"/>
    <property type="match status" value="1"/>
</dbReference>
<dbReference type="InterPro" id="IPR013595">
    <property type="entry name" value="Pept_S33_TAP-like_C"/>
</dbReference>
<gene>
    <name evidence="6" type="ORF">PENSTE_c010G06055</name>
</gene>
<dbReference type="InterPro" id="IPR000073">
    <property type="entry name" value="AB_hydrolase_1"/>
</dbReference>
<comment type="caution">
    <text evidence="6">The sequence shown here is derived from an EMBL/GenBank/DDBJ whole genome shotgun (WGS) entry which is preliminary data.</text>
</comment>
<dbReference type="GO" id="GO:0017000">
    <property type="term" value="P:antibiotic biosynthetic process"/>
    <property type="evidence" value="ECO:0007669"/>
    <property type="project" value="UniProtKB-ARBA"/>
</dbReference>
<dbReference type="PANTHER" id="PTHR43248">
    <property type="entry name" value="2-SUCCINYL-6-HYDROXY-2,4-CYCLOHEXADIENE-1-CARBOXYLATE SYNTHASE"/>
    <property type="match status" value="1"/>
</dbReference>
<dbReference type="STRING" id="303698.A0A1V6T8L4"/>
<dbReference type="EMBL" id="MLKD01000010">
    <property type="protein sequence ID" value="OQE22344.1"/>
    <property type="molecule type" value="Genomic_DNA"/>
</dbReference>
<dbReference type="PANTHER" id="PTHR43248:SF25">
    <property type="entry name" value="AB HYDROLASE-1 DOMAIN-CONTAINING PROTEIN-RELATED"/>
    <property type="match status" value="1"/>
</dbReference>
<accession>A0A1V6T8L4</accession>
<keyword evidence="7" id="KW-1185">Reference proteome</keyword>
<dbReference type="Proteomes" id="UP000191285">
    <property type="component" value="Unassembled WGS sequence"/>
</dbReference>
<reference evidence="7" key="1">
    <citation type="journal article" date="2017" name="Nat. Microbiol.">
        <title>Global analysis of biosynthetic gene clusters reveals vast potential of secondary metabolite production in Penicillium species.</title>
        <authorList>
            <person name="Nielsen J.C."/>
            <person name="Grijseels S."/>
            <person name="Prigent S."/>
            <person name="Ji B."/>
            <person name="Dainat J."/>
            <person name="Nielsen K.F."/>
            <person name="Frisvad J.C."/>
            <person name="Workman M."/>
            <person name="Nielsen J."/>
        </authorList>
    </citation>
    <scope>NUCLEOTIDE SEQUENCE [LARGE SCALE GENOMIC DNA]</scope>
    <source>
        <strain evidence="7">IBT 24891</strain>
    </source>
</reference>
<protein>
    <recommendedName>
        <fullName evidence="8">AB hydrolase-1 domain-containing protein</fullName>
    </recommendedName>
</protein>
<evidence type="ECO:0000259" key="4">
    <source>
        <dbReference type="Pfam" id="PF00561"/>
    </source>
</evidence>
<dbReference type="Pfam" id="PF00561">
    <property type="entry name" value="Abhydrolase_1"/>
    <property type="match status" value="1"/>
</dbReference>
<organism evidence="6 7">
    <name type="scientific">Penicillium steckii</name>
    <dbReference type="NCBI Taxonomy" id="303698"/>
    <lineage>
        <taxon>Eukaryota</taxon>
        <taxon>Fungi</taxon>
        <taxon>Dikarya</taxon>
        <taxon>Ascomycota</taxon>
        <taxon>Pezizomycotina</taxon>
        <taxon>Eurotiomycetes</taxon>
        <taxon>Eurotiomycetidae</taxon>
        <taxon>Eurotiales</taxon>
        <taxon>Aspergillaceae</taxon>
        <taxon>Penicillium</taxon>
    </lineage>
</organism>
<comment type="similarity">
    <text evidence="1">Belongs to the peptidase S33 family.</text>
</comment>
<sequence length="646" mass="72340">MEKQEPRGLFSFQPRGSSRSKIGLLIVGVGAIGLLGLGGFSPIPHRLIFPTSTVEHNYQIQAPDSPYGSFPRHSDPFHFIPCTNTSRPPALTDPTPERSWATLFNPNPDDWNWGSAGQGIYLCGYLDLPLDYLNDSDHRIVRISVTKYQVAGLPRKEDPSPADEYKSERTIIIEPGGPGGSGNTFLWETAEETTRRFSDGKFDVLGWDPRGVNFSLPSAACYPQDSHRDRWSLLTMQYLEESRNPQPYILDAMNNATLFACQQRLGDFGRFISTASVARDLDEIRKALGEEDVSGYFVSYGTGIAQTYVNMFPDRAGRLILDGTEYVKDHRLLGGFGWTALDNTTDAWNDGFLGECIKAGPEACALANPLPGQTKKLTLDDLKMRMSKLLSSLRDGPRSAYTEAGGPSLITYSALIEGILYPAMYRPNTWPGIAQMLYELETGNTTLAANQLESSWSDHFNPFSPPSPPSSNELDMLVICADSYDAPMPEGLEWWTELWKNMTDQSWIAGNSRFFSVFPCRHFNTYWEPPAEVYRGDLNNTLKTPALLIASTYDPATPLRNGRRLLNEMGQNARLIVHNAYGHSSRRDSSDCTDRLAKDYILNGVLPEESEVQCYANRKPYDDSKTERDIRIYEDPRAGIPRRIIQ</sequence>
<proteinExistence type="inferred from homology"/>
<dbReference type="AlphaFoldDB" id="A0A1V6T8L4"/>
<keyword evidence="2" id="KW-0378">Hydrolase</keyword>
<keyword evidence="3" id="KW-0472">Membrane</keyword>
<evidence type="ECO:0000313" key="6">
    <source>
        <dbReference type="EMBL" id="OQE22344.1"/>
    </source>
</evidence>
<dbReference type="OrthoDB" id="425534at2759"/>
<name>A0A1V6T8L4_9EURO</name>
<feature type="domain" description="Peptidase S33 tripeptidyl aminopeptidase-like C-terminal" evidence="5">
    <location>
        <begin position="537"/>
        <end position="609"/>
    </location>
</feature>
<evidence type="ECO:0000256" key="3">
    <source>
        <dbReference type="SAM" id="Phobius"/>
    </source>
</evidence>
<evidence type="ECO:0008006" key="8">
    <source>
        <dbReference type="Google" id="ProtNLM"/>
    </source>
</evidence>
<evidence type="ECO:0000256" key="1">
    <source>
        <dbReference type="ARBA" id="ARBA00010088"/>
    </source>
</evidence>
<evidence type="ECO:0000256" key="2">
    <source>
        <dbReference type="ARBA" id="ARBA00022801"/>
    </source>
</evidence>
<keyword evidence="3" id="KW-1133">Transmembrane helix</keyword>
<feature type="transmembrane region" description="Helical" evidence="3">
    <location>
        <begin position="21"/>
        <end position="40"/>
    </location>
</feature>